<feature type="compositionally biased region" description="Polar residues" evidence="1">
    <location>
        <begin position="45"/>
        <end position="54"/>
    </location>
</feature>
<sequence>MGKHAPDKEFQSQAQTSVVLPPAGNDGRTRTPQIASPPKEARPDQPSTTPVSIGQTRSASLNHYWVLNGERRRSKPTVREGHVDPGSVFDSEWCASLELQGRPAKALRQQNGRMAERFFLGSQSRDVIWECKECKAGCSPAFICRSPTLFVHAAFSPLFPSSLLSPSSRGKRLPVSLPNALP</sequence>
<evidence type="ECO:0000313" key="2">
    <source>
        <dbReference type="EMBL" id="OJZ90762.1"/>
    </source>
</evidence>
<reference evidence="3" key="1">
    <citation type="journal article" date="2017" name="Genome Biol.">
        <title>Comparative genomics reveals high biological diversity and specific adaptations in the industrially and medically important fungal genus Aspergillus.</title>
        <authorList>
            <person name="de Vries R.P."/>
            <person name="Riley R."/>
            <person name="Wiebenga A."/>
            <person name="Aguilar-Osorio G."/>
            <person name="Amillis S."/>
            <person name="Uchima C.A."/>
            <person name="Anderluh G."/>
            <person name="Asadollahi M."/>
            <person name="Askin M."/>
            <person name="Barry K."/>
            <person name="Battaglia E."/>
            <person name="Bayram O."/>
            <person name="Benocci T."/>
            <person name="Braus-Stromeyer S.A."/>
            <person name="Caldana C."/>
            <person name="Canovas D."/>
            <person name="Cerqueira G.C."/>
            <person name="Chen F."/>
            <person name="Chen W."/>
            <person name="Choi C."/>
            <person name="Clum A."/>
            <person name="Dos Santos R.A."/>
            <person name="Damasio A.R."/>
            <person name="Diallinas G."/>
            <person name="Emri T."/>
            <person name="Fekete E."/>
            <person name="Flipphi M."/>
            <person name="Freyberg S."/>
            <person name="Gallo A."/>
            <person name="Gournas C."/>
            <person name="Habgood R."/>
            <person name="Hainaut M."/>
            <person name="Harispe M.L."/>
            <person name="Henrissat B."/>
            <person name="Hilden K.S."/>
            <person name="Hope R."/>
            <person name="Hossain A."/>
            <person name="Karabika E."/>
            <person name="Karaffa L."/>
            <person name="Karanyi Z."/>
            <person name="Krasevec N."/>
            <person name="Kuo A."/>
            <person name="Kusch H."/>
            <person name="LaButti K."/>
            <person name="Lagendijk E.L."/>
            <person name="Lapidus A."/>
            <person name="Levasseur A."/>
            <person name="Lindquist E."/>
            <person name="Lipzen A."/>
            <person name="Logrieco A.F."/>
            <person name="MacCabe A."/>
            <person name="Maekelae M.R."/>
            <person name="Malavazi I."/>
            <person name="Melin P."/>
            <person name="Meyer V."/>
            <person name="Mielnichuk N."/>
            <person name="Miskei M."/>
            <person name="Molnar A.P."/>
            <person name="Mule G."/>
            <person name="Ngan C.Y."/>
            <person name="Orejas M."/>
            <person name="Orosz E."/>
            <person name="Ouedraogo J.P."/>
            <person name="Overkamp K.M."/>
            <person name="Park H.-S."/>
            <person name="Perrone G."/>
            <person name="Piumi F."/>
            <person name="Punt P.J."/>
            <person name="Ram A.F."/>
            <person name="Ramon A."/>
            <person name="Rauscher S."/>
            <person name="Record E."/>
            <person name="Riano-Pachon D.M."/>
            <person name="Robert V."/>
            <person name="Roehrig J."/>
            <person name="Ruller R."/>
            <person name="Salamov A."/>
            <person name="Salih N.S."/>
            <person name="Samson R.A."/>
            <person name="Sandor E."/>
            <person name="Sanguinetti M."/>
            <person name="Schuetze T."/>
            <person name="Sepcic K."/>
            <person name="Shelest E."/>
            <person name="Sherlock G."/>
            <person name="Sophianopoulou V."/>
            <person name="Squina F.M."/>
            <person name="Sun H."/>
            <person name="Susca A."/>
            <person name="Todd R.B."/>
            <person name="Tsang A."/>
            <person name="Unkles S.E."/>
            <person name="van de Wiele N."/>
            <person name="van Rossen-Uffink D."/>
            <person name="Oliveira J.V."/>
            <person name="Vesth T.C."/>
            <person name="Visser J."/>
            <person name="Yu J.-H."/>
            <person name="Zhou M."/>
            <person name="Andersen M.R."/>
            <person name="Archer D.B."/>
            <person name="Baker S.E."/>
            <person name="Benoit I."/>
            <person name="Brakhage A.A."/>
            <person name="Braus G.H."/>
            <person name="Fischer R."/>
            <person name="Frisvad J.C."/>
            <person name="Goldman G.H."/>
            <person name="Houbraken J."/>
            <person name="Oakley B."/>
            <person name="Pocsi I."/>
            <person name="Scazzocchio C."/>
            <person name="Seiboth B."/>
            <person name="vanKuyk P.A."/>
            <person name="Wortman J."/>
            <person name="Dyer P.S."/>
            <person name="Grigoriev I.V."/>
        </authorList>
    </citation>
    <scope>NUCLEOTIDE SEQUENCE [LARGE SCALE GENOMIC DNA]</scope>
    <source>
        <strain evidence="3">CBS 106.47</strain>
    </source>
</reference>
<dbReference type="Proteomes" id="UP000184063">
    <property type="component" value="Unassembled WGS sequence"/>
</dbReference>
<name>A0A1M3TVZ3_ASPLC</name>
<dbReference type="VEuPathDB" id="FungiDB:ASPFODRAFT_57021"/>
<organism evidence="2 3">
    <name type="scientific">Aspergillus luchuensis (strain CBS 106.47)</name>
    <dbReference type="NCBI Taxonomy" id="1137211"/>
    <lineage>
        <taxon>Eukaryota</taxon>
        <taxon>Fungi</taxon>
        <taxon>Dikarya</taxon>
        <taxon>Ascomycota</taxon>
        <taxon>Pezizomycotina</taxon>
        <taxon>Eurotiomycetes</taxon>
        <taxon>Eurotiomycetidae</taxon>
        <taxon>Eurotiales</taxon>
        <taxon>Aspergillaceae</taxon>
        <taxon>Aspergillus</taxon>
        <taxon>Aspergillus subgen. Circumdati</taxon>
    </lineage>
</organism>
<gene>
    <name evidence="2" type="ORF">ASPFODRAFT_57021</name>
</gene>
<dbReference type="AlphaFoldDB" id="A0A1M3TVZ3"/>
<evidence type="ECO:0000256" key="1">
    <source>
        <dbReference type="SAM" id="MobiDB-lite"/>
    </source>
</evidence>
<dbReference type="EMBL" id="KV878237">
    <property type="protein sequence ID" value="OJZ90762.1"/>
    <property type="molecule type" value="Genomic_DNA"/>
</dbReference>
<evidence type="ECO:0000313" key="3">
    <source>
        <dbReference type="Proteomes" id="UP000184063"/>
    </source>
</evidence>
<accession>A0A1M3TVZ3</accession>
<proteinExistence type="predicted"/>
<feature type="compositionally biased region" description="Basic and acidic residues" evidence="1">
    <location>
        <begin position="1"/>
        <end position="10"/>
    </location>
</feature>
<feature type="region of interest" description="Disordered" evidence="1">
    <location>
        <begin position="1"/>
        <end position="54"/>
    </location>
</feature>
<protein>
    <submittedName>
        <fullName evidence="2">Uncharacterized protein</fullName>
    </submittedName>
</protein>
<dbReference type="OrthoDB" id="4445984at2759"/>